<dbReference type="InterPro" id="IPR002035">
    <property type="entry name" value="VWF_A"/>
</dbReference>
<name>A0A517RB83_9PLAN</name>
<evidence type="ECO:0000313" key="4">
    <source>
        <dbReference type="Proteomes" id="UP000317171"/>
    </source>
</evidence>
<dbReference type="SMART" id="SM00327">
    <property type="entry name" value="VWA"/>
    <property type="match status" value="1"/>
</dbReference>
<dbReference type="CDD" id="cd00198">
    <property type="entry name" value="vWFA"/>
    <property type="match status" value="1"/>
</dbReference>
<gene>
    <name evidence="3" type="ORF">Pan241w_12070</name>
</gene>
<dbReference type="PANTHER" id="PTHR37464:SF1">
    <property type="entry name" value="BLL2463 PROTEIN"/>
    <property type="match status" value="1"/>
</dbReference>
<sequence>MTFDFLNPMMLLGLLGISLPILVHLLSRKRYDIVHWGAMQFLQLGRRTRRRIRLEGWLLLAIRMLLIALITFALARPWISGGFLSKFISTQSRDVVFIIDGSYSMGWEGEATTPHSAAIQWIHRFMEELNSGDTITIIDARDQPRLVTESPTHQFELVREKLNQLPPPAGSSNLANSVSKAIQTLSTTSNLEREIIVLTDDQAFCWSPQDTILWDQVNDLLQQSAVPIDLWATNVGGEKNQGVQSNLRVDKLMASREVCVKNLPVKIATTIRYDGPEPTLISPVYFEVDGQRINEKTQSVKIENHGEAAIEFQYRFEDEGTHVVSVVLDPDQLPGDDRSDAALHVTSALPVLLVDGTPSFDPTRSEVFFTNLALMAPTNRTPWIQTTVIEKEQLNAEILKNQAVVILANVDALTETQAGDLIDFVNHEGGGVMIALGDQINPEQYQKLLFHAEGLIPVKLKAHESNPGIDFGNLIQISSDSLQTPWLARFRGEYASGLTSARFNHWWDVSILDQAVEPPDDETEESKAKPKSTPVKIAELSNNKPLMFLMNHERGRVMLLTSSIDADWNNLPTKPDYVPFLHEAIFELSAGRVFRNINTDEPIVVPVPAKTTIDQLEFLDPNNNPVAGTIDSSANGATFQSPNTSLPGVYALNPKQGVETELKADRFVVNFDRSESDLTPLTEAQQKTLSDDYHLTFFKTLDELKQAMFSDVSETEFWRVLLLIFLLLMVGELFLTRRLVQGGHATLADHNHPDSTI</sequence>
<dbReference type="Gene3D" id="3.40.50.880">
    <property type="match status" value="1"/>
</dbReference>
<keyword evidence="1" id="KW-0472">Membrane</keyword>
<accession>A0A517RB83</accession>
<dbReference type="PANTHER" id="PTHR37464">
    <property type="entry name" value="BLL2463 PROTEIN"/>
    <property type="match status" value="1"/>
</dbReference>
<keyword evidence="1" id="KW-1133">Transmembrane helix</keyword>
<dbReference type="Pfam" id="PF07584">
    <property type="entry name" value="BatA"/>
    <property type="match status" value="1"/>
</dbReference>
<dbReference type="OrthoDB" id="247959at2"/>
<feature type="domain" description="VWFA" evidence="2">
    <location>
        <begin position="94"/>
        <end position="248"/>
    </location>
</feature>
<keyword evidence="4" id="KW-1185">Reference proteome</keyword>
<evidence type="ECO:0000259" key="2">
    <source>
        <dbReference type="PROSITE" id="PS50234"/>
    </source>
</evidence>
<dbReference type="Proteomes" id="UP000317171">
    <property type="component" value="Chromosome"/>
</dbReference>
<dbReference type="InterPro" id="IPR011933">
    <property type="entry name" value="Double_TM_dom"/>
</dbReference>
<evidence type="ECO:0000256" key="1">
    <source>
        <dbReference type="SAM" id="Phobius"/>
    </source>
</evidence>
<keyword evidence="1" id="KW-0812">Transmembrane</keyword>
<dbReference type="AlphaFoldDB" id="A0A517RB83"/>
<reference evidence="3 4" key="1">
    <citation type="submission" date="2019-02" db="EMBL/GenBank/DDBJ databases">
        <title>Deep-cultivation of Planctomycetes and their phenomic and genomic characterization uncovers novel biology.</title>
        <authorList>
            <person name="Wiegand S."/>
            <person name="Jogler M."/>
            <person name="Boedeker C."/>
            <person name="Pinto D."/>
            <person name="Vollmers J."/>
            <person name="Rivas-Marin E."/>
            <person name="Kohn T."/>
            <person name="Peeters S.H."/>
            <person name="Heuer A."/>
            <person name="Rast P."/>
            <person name="Oberbeckmann S."/>
            <person name="Bunk B."/>
            <person name="Jeske O."/>
            <person name="Meyerdierks A."/>
            <person name="Storesund J.E."/>
            <person name="Kallscheuer N."/>
            <person name="Luecker S."/>
            <person name="Lage O.M."/>
            <person name="Pohl T."/>
            <person name="Merkel B.J."/>
            <person name="Hornburger P."/>
            <person name="Mueller R.-W."/>
            <person name="Bruemmer F."/>
            <person name="Labrenz M."/>
            <person name="Spormann A.M."/>
            <person name="Op den Camp H."/>
            <person name="Overmann J."/>
            <person name="Amann R."/>
            <person name="Jetten M.S.M."/>
            <person name="Mascher T."/>
            <person name="Medema M.H."/>
            <person name="Devos D.P."/>
            <person name="Kaster A.-K."/>
            <person name="Ovreas L."/>
            <person name="Rohde M."/>
            <person name="Galperin M.Y."/>
            <person name="Jogler C."/>
        </authorList>
    </citation>
    <scope>NUCLEOTIDE SEQUENCE [LARGE SCALE GENOMIC DNA]</scope>
    <source>
        <strain evidence="3 4">Pan241w</strain>
    </source>
</reference>
<dbReference type="RefSeq" id="WP_145212273.1">
    <property type="nucleotide sequence ID" value="NZ_CP036269.1"/>
</dbReference>
<feature type="transmembrane region" description="Helical" evidence="1">
    <location>
        <begin position="6"/>
        <end position="26"/>
    </location>
</feature>
<dbReference type="Pfam" id="PF13519">
    <property type="entry name" value="VWA_2"/>
    <property type="match status" value="1"/>
</dbReference>
<feature type="transmembrane region" description="Helical" evidence="1">
    <location>
        <begin position="56"/>
        <end position="79"/>
    </location>
</feature>
<organism evidence="3 4">
    <name type="scientific">Gimesia alba</name>
    <dbReference type="NCBI Taxonomy" id="2527973"/>
    <lineage>
        <taxon>Bacteria</taxon>
        <taxon>Pseudomonadati</taxon>
        <taxon>Planctomycetota</taxon>
        <taxon>Planctomycetia</taxon>
        <taxon>Planctomycetales</taxon>
        <taxon>Planctomycetaceae</taxon>
        <taxon>Gimesia</taxon>
    </lineage>
</organism>
<dbReference type="SUPFAM" id="SSF53300">
    <property type="entry name" value="vWA-like"/>
    <property type="match status" value="1"/>
</dbReference>
<dbReference type="PROSITE" id="PS50234">
    <property type="entry name" value="VWFA"/>
    <property type="match status" value="1"/>
</dbReference>
<dbReference type="NCBIfam" id="TIGR02226">
    <property type="entry name" value="two_anch"/>
    <property type="match status" value="1"/>
</dbReference>
<dbReference type="InterPro" id="IPR036465">
    <property type="entry name" value="vWFA_dom_sf"/>
</dbReference>
<proteinExistence type="predicted"/>
<dbReference type="InterPro" id="IPR024163">
    <property type="entry name" value="Aerotolerance_reg_N"/>
</dbReference>
<dbReference type="InterPro" id="IPR013783">
    <property type="entry name" value="Ig-like_fold"/>
</dbReference>
<dbReference type="SUPFAM" id="SSF52317">
    <property type="entry name" value="Class I glutamine amidotransferase-like"/>
    <property type="match status" value="1"/>
</dbReference>
<dbReference type="Gene3D" id="3.40.50.410">
    <property type="entry name" value="von Willebrand factor, type A domain"/>
    <property type="match status" value="1"/>
</dbReference>
<evidence type="ECO:0000313" key="3">
    <source>
        <dbReference type="EMBL" id="QDT41147.1"/>
    </source>
</evidence>
<dbReference type="Gene3D" id="2.60.40.10">
    <property type="entry name" value="Immunoglobulins"/>
    <property type="match status" value="1"/>
</dbReference>
<protein>
    <recommendedName>
        <fullName evidence="2">VWFA domain-containing protein</fullName>
    </recommendedName>
</protein>
<feature type="transmembrane region" description="Helical" evidence="1">
    <location>
        <begin position="717"/>
        <end position="735"/>
    </location>
</feature>
<dbReference type="EMBL" id="CP036269">
    <property type="protein sequence ID" value="QDT41147.1"/>
    <property type="molecule type" value="Genomic_DNA"/>
</dbReference>
<dbReference type="InterPro" id="IPR029062">
    <property type="entry name" value="Class_I_gatase-like"/>
</dbReference>
<dbReference type="KEGG" id="gaz:Pan241w_12070"/>